<feature type="compositionally biased region" description="Low complexity" evidence="3">
    <location>
        <begin position="1486"/>
        <end position="1498"/>
    </location>
</feature>
<name>A0A922L8X5_DERFA</name>
<keyword evidence="6" id="KW-1185">Reference proteome</keyword>
<feature type="region of interest" description="Disordered" evidence="3">
    <location>
        <begin position="855"/>
        <end position="881"/>
    </location>
</feature>
<feature type="compositionally biased region" description="Polar residues" evidence="3">
    <location>
        <begin position="1799"/>
        <end position="1817"/>
    </location>
</feature>
<feature type="compositionally biased region" description="Polar residues" evidence="3">
    <location>
        <begin position="666"/>
        <end position="675"/>
    </location>
</feature>
<feature type="compositionally biased region" description="Acidic residues" evidence="3">
    <location>
        <begin position="1610"/>
        <end position="1628"/>
    </location>
</feature>
<feature type="compositionally biased region" description="Low complexity" evidence="3">
    <location>
        <begin position="484"/>
        <end position="506"/>
    </location>
</feature>
<feature type="compositionally biased region" description="Basic residues" evidence="3">
    <location>
        <begin position="1567"/>
        <end position="1578"/>
    </location>
</feature>
<gene>
    <name evidence="5" type="primary">SORBS3</name>
    <name evidence="5" type="ORF">DERF_005675</name>
</gene>
<accession>A0A922L8X5</accession>
<evidence type="ECO:0000256" key="1">
    <source>
        <dbReference type="ARBA" id="ARBA00022443"/>
    </source>
</evidence>
<dbReference type="SUPFAM" id="SSF50044">
    <property type="entry name" value="SH3-domain"/>
    <property type="match status" value="3"/>
</dbReference>
<evidence type="ECO:0000256" key="2">
    <source>
        <dbReference type="PROSITE-ProRule" id="PRU00192"/>
    </source>
</evidence>
<feature type="compositionally biased region" description="Low complexity" evidence="3">
    <location>
        <begin position="1330"/>
        <end position="1344"/>
    </location>
</feature>
<feature type="compositionally biased region" description="Basic residues" evidence="3">
    <location>
        <begin position="2458"/>
        <end position="2470"/>
    </location>
</feature>
<feature type="region of interest" description="Disordered" evidence="3">
    <location>
        <begin position="726"/>
        <end position="747"/>
    </location>
</feature>
<feature type="compositionally biased region" description="Low complexity" evidence="3">
    <location>
        <begin position="434"/>
        <end position="455"/>
    </location>
</feature>
<dbReference type="PANTHER" id="PTHR14167:SF116">
    <property type="entry name" value="CAP, ISOFORM AC"/>
    <property type="match status" value="1"/>
</dbReference>
<feature type="compositionally biased region" description="Low complexity" evidence="3">
    <location>
        <begin position="1051"/>
        <end position="1066"/>
    </location>
</feature>
<dbReference type="EMBL" id="ASGP02000002">
    <property type="protein sequence ID" value="KAH9522072.1"/>
    <property type="molecule type" value="Genomic_DNA"/>
</dbReference>
<feature type="region of interest" description="Disordered" evidence="3">
    <location>
        <begin position="1036"/>
        <end position="1134"/>
    </location>
</feature>
<feature type="region of interest" description="Disordered" evidence="3">
    <location>
        <begin position="1558"/>
        <end position="1716"/>
    </location>
</feature>
<feature type="compositionally biased region" description="Low complexity" evidence="3">
    <location>
        <begin position="48"/>
        <end position="58"/>
    </location>
</feature>
<dbReference type="CDD" id="cd11782">
    <property type="entry name" value="SH3_Sorbs_2"/>
    <property type="match status" value="1"/>
</dbReference>
<feature type="compositionally biased region" description="Polar residues" evidence="3">
    <location>
        <begin position="1728"/>
        <end position="1744"/>
    </location>
</feature>
<dbReference type="InterPro" id="IPR036028">
    <property type="entry name" value="SH3-like_dom_sf"/>
</dbReference>
<feature type="compositionally biased region" description="Low complexity" evidence="3">
    <location>
        <begin position="1079"/>
        <end position="1095"/>
    </location>
</feature>
<feature type="region of interest" description="Disordered" evidence="3">
    <location>
        <begin position="2435"/>
        <end position="2519"/>
    </location>
</feature>
<sequence>MSSSSTFVSKTTTMIPTLIGSNLLSSSMNIDNNNFEKRKMAKIKPMKQQQQQQPHQQQIKTNSKESKGYFDIIDDIDEADSFVNITAEEPLPDILRSSSTSPSSSCASSLSLLSITTHQSAIIARNGPLNSTDNESSDDHDYIVIHRSATNNVVHEEEDSIDLDDKSPPLPPRNQSKQSDSIVDYFMNRINHNSDDDDNDDIVDGDNDEDHVDNERYHIVYDFPVQYWWHLYPIPEEDEPNTSIEIDAPQTPNTLVNGFDSHGPTIHDDNLMHDIISLDCEQSLVADNLNSTIEKNNPEKIIVNNNNNENGSNSPDKDSGLDETKDSNLEGPLHQSEEELLSPNEDFGPESRNAHRKILSMSSHYPYSGGFVHHHPPPQHLFYDPSTPPFAFYHPHEQFHHHPPPPPPSYHLHHPGSVIDPDDSTRAIRGDDNSSSYSTTTATTMNDSTSTSTTTTGCLVSHHSLREMQKEAESRTECPALQQSSYTSSITTATTTTNDQTTTSSSCPTCMYSDRSYCHHYCHCGLTGPQAPDHSPLLQRPTAFESNGDVECLNKADFTSDGDIDFDDDDNRIDDPGRQSQRRRLSNHQRRYTRSIRTRSIDGTYRHRHGQEEEQSDDIGQLVLSPDGNGGSASGGSLLTSSGSTTSSPSSLSKVTTIRQRRNKTRSISTRSSSLDPDDDLDRNIDDDDDYTDEDDDDIETVRIRPDTQHQPIDGDQMITTTAATTETATSTTMAKSMSSSSSSKTKNKMDIELLEIRRCNLNNVKCCLKERNDNDNHDIDKQSDENSRHRNEQFKLIDQICRFVGRKFFLQQPKLITFDDGHRHNNNNNHQHSECYFCHQSSCLPRQHRHQLQSSLSSGYHKESLSSSPPPSSSSSSSTTTMSLKLIDGKIDADDYDDDDDQMSLYRYNCCCCCLKINPNYPLYCNNYHIITDNRFWSPSTTTTISSTTAATTTTSSLSTSPSSTSISAATTSRSIADYDDDYDHGHDQRQLLSLHQHRSITGENLDNLKSKAQLLQQQRKQQQQQVDNTLLPQASSKSSLSNGHHHQQHQQQPIKNHLQQHHQQTSSLGTTVQAQDQQVDSSRQPQLQQQQQQTTTCIDGKSLNETATVSFPPPFSSRTYAEFKSSPVSIDPQQTITPPIDYLGTTISTSIASGLSSLTLPRNMAIMDHPSTEQQQQQYHHVADVYEPRQHPVHKYWTLPRSIATGTGLGAEYTTSNMAPTEIERHFPAQQQMKPDVSLSTTIAQKQHYVYETEYYTTGEESVLSPPPPPLPQPMITNGDSEKILPIQKNGSTYAAPIKKPPPPPPLPSSSSTQQQDKTSMIKPEYKQPQQQQPSCESSSIQHRSERYKAFIRDMQNEMQIHIGGDINNNNNNNNNNNGDRRSMFANQSICVKVKQPRFKGTDYHLTIDNKPIQTLQQQQQSNVPIGHIEDYEPGIRNSIFERERQMFYNDIFNYIDSIFAEVLATTAVSANQKLQSKLRKRAQSLSRMSSRSLSSARKRSDSQRYHQQTQRYSESPKLSSRSLPSLMTDQQQQRLLEQTKQQLLATFLEATTTATIKRSGSSSRRGRSRSSSLRRHSTDPTPIGTIRRRRKTSKKRRKLSTDKKDGDDEDNDDDDDDEEEEEEESDDHHRSYDNYDEDDGSGNGPCNSKHKDSHDDEHDGDDEVSDDDDDDDDIHHHENAKHTNGNALSPKENGLIDQQQQQQQSPTTSKMEKKFFYHENCVFNQLTSPPATGINQPTGTNSISGGSGYDSDSSYIIRKNKGKIAPQPASPSVYRAVQRGEDIPFQGLQRTAPMRQLSSGNGSRTKFDQTTDTDSGVDFSLSKKPGGEDWDNLDEWQTQITNDFDYIYETLRSVSTNAAPSKKSNTSNQKKQKSVAFEAVDEVQLIDADESDEFYEEDITMDDDDDDECRAVAEEEAEYAYGGLLRPGSHRPSDKAHSFEHFLNTQPDLINKVARMKDPQDRICVIKSKTRKTRSPQKARMGSAGRTPPIRSGNSGLISDSETESDYLTTTTTKKIFSTDTFTSPPKLSSAVPKSYFHSPNIIIDDPTVAVSVVPATIDPISPVRSTMMMGQQPCGSSTATPDSVGLNVHYRIPGSTVTEEDSSFSSSATPNRSYGRHYIGPCGGPLPGTSLKPVTTVVNTSSNTYSLQRHHYVPQPMSPPVVALDRYDRRPLYTTKATATYSSSSMILMLFIEDFSEIDGFLNHFFASFGFPFLSNQIFSLVLERLEPTGKMARVMYDFQAMARNELAVKKGDLVTIRKQINQQWMEVEDCSSGLVGFVPRTYLDIDETSSPNGVARAKFDFNAKTNVEISFKKGEKLTLLRRVDENWYEGMNERQDVGIFPVSYVEVMKQVANASAIRASLSFLDQQSSSIITATVATSNSSNEKNQEGLETSSSSSLSSMLLLNLPISGANSSLPQHHHHPLTSIQPMASMPQLPTETGSSSGGNSSVVYGHHPHIHNHHHQHAHHESQPPLTGDSSSTTGGGSQIYFSSTRSEPAGSTTSGSGGGGGYSTSNLMHQIRRAPDASRSQPGTNVERFCLPKPKIYRVLYPYQPQQPDELELQYGDLLTVTIQCDDGWFLGRSTLTGKFGTFPGNYVEPT</sequence>
<feature type="compositionally biased region" description="Low complexity" evidence="3">
    <location>
        <begin position="1516"/>
        <end position="1535"/>
    </location>
</feature>
<feature type="domain" description="SH3" evidence="4">
    <location>
        <begin position="2295"/>
        <end position="2355"/>
    </location>
</feature>
<feature type="region of interest" description="Disordered" evidence="3">
    <location>
        <begin position="951"/>
        <end position="971"/>
    </location>
</feature>
<evidence type="ECO:0000256" key="3">
    <source>
        <dbReference type="SAM" id="MobiDB-lite"/>
    </source>
</evidence>
<comment type="caution">
    <text evidence="5">The sequence shown here is derived from an EMBL/GenBank/DDBJ whole genome shotgun (WGS) entry which is preliminary data.</text>
</comment>
<evidence type="ECO:0000313" key="6">
    <source>
        <dbReference type="Proteomes" id="UP000790347"/>
    </source>
</evidence>
<feature type="compositionally biased region" description="Polar residues" evidence="3">
    <location>
        <begin position="2435"/>
        <end position="2444"/>
    </location>
</feature>
<feature type="region of interest" description="Disordered" evidence="3">
    <location>
        <begin position="297"/>
        <end position="351"/>
    </location>
</feature>
<feature type="region of interest" description="Disordered" evidence="3">
    <location>
        <begin position="430"/>
        <end position="455"/>
    </location>
</feature>
<proteinExistence type="predicted"/>
<feature type="domain" description="SH3" evidence="4">
    <location>
        <begin position="2545"/>
        <end position="2604"/>
    </location>
</feature>
<feature type="region of interest" description="Disordered" evidence="3">
    <location>
        <begin position="1798"/>
        <end position="1835"/>
    </location>
</feature>
<feature type="region of interest" description="Disordered" evidence="3">
    <location>
        <begin position="1482"/>
        <end position="1535"/>
    </location>
</feature>
<feature type="region of interest" description="Disordered" evidence="3">
    <location>
        <begin position="474"/>
        <end position="506"/>
    </location>
</feature>
<reference evidence="5" key="1">
    <citation type="submission" date="2013-05" db="EMBL/GenBank/DDBJ databases">
        <authorList>
            <person name="Yim A.K.Y."/>
            <person name="Chan T.F."/>
            <person name="Ji K.M."/>
            <person name="Liu X.Y."/>
            <person name="Zhou J.W."/>
            <person name="Li R.Q."/>
            <person name="Yang K.Y."/>
            <person name="Li J."/>
            <person name="Li M."/>
            <person name="Law P.T.W."/>
            <person name="Wu Y.L."/>
            <person name="Cai Z.L."/>
            <person name="Qin H."/>
            <person name="Bao Y."/>
            <person name="Leung R.K.K."/>
            <person name="Ng P.K.S."/>
            <person name="Zou J."/>
            <person name="Zhong X.J."/>
            <person name="Ran P.X."/>
            <person name="Zhong N.S."/>
            <person name="Liu Z.G."/>
            <person name="Tsui S.K.W."/>
        </authorList>
    </citation>
    <scope>NUCLEOTIDE SEQUENCE</scope>
    <source>
        <strain evidence="5">Derf</strain>
        <tissue evidence="5">Whole organism</tissue>
    </source>
</reference>
<dbReference type="Pfam" id="PF14604">
    <property type="entry name" value="SH3_9"/>
    <property type="match status" value="1"/>
</dbReference>
<feature type="region of interest" description="Disordered" evidence="3">
    <location>
        <begin position="1973"/>
        <end position="2008"/>
    </location>
</feature>
<feature type="region of interest" description="Disordered" evidence="3">
    <location>
        <begin position="45"/>
        <end position="66"/>
    </location>
</feature>
<dbReference type="Gene3D" id="2.30.30.40">
    <property type="entry name" value="SH3 Domains"/>
    <property type="match status" value="3"/>
</dbReference>
<feature type="compositionally biased region" description="Acidic residues" evidence="3">
    <location>
        <begin position="561"/>
        <end position="572"/>
    </location>
</feature>
<dbReference type="PANTHER" id="PTHR14167">
    <property type="entry name" value="SH3 DOMAIN-CONTAINING"/>
    <property type="match status" value="1"/>
</dbReference>
<feature type="compositionally biased region" description="Basic and acidic residues" evidence="3">
    <location>
        <begin position="315"/>
        <end position="328"/>
    </location>
</feature>
<protein>
    <submittedName>
        <fullName evidence="5">Vinexin</fullName>
    </submittedName>
</protein>
<feature type="compositionally biased region" description="Pro residues" evidence="3">
    <location>
        <begin position="1301"/>
        <end position="1310"/>
    </location>
</feature>
<evidence type="ECO:0000313" key="5">
    <source>
        <dbReference type="EMBL" id="KAH9522072.1"/>
    </source>
</evidence>
<feature type="domain" description="SH3" evidence="4">
    <location>
        <begin position="2232"/>
        <end position="2293"/>
    </location>
</feature>
<keyword evidence="1 2" id="KW-0728">SH3 domain</keyword>
<feature type="compositionally biased region" description="Acidic residues" evidence="3">
    <location>
        <begin position="676"/>
        <end position="699"/>
    </location>
</feature>
<feature type="compositionally biased region" description="Low complexity" evidence="3">
    <location>
        <begin position="635"/>
        <end position="653"/>
    </location>
</feature>
<feature type="compositionally biased region" description="Basic residues" evidence="3">
    <location>
        <begin position="580"/>
        <end position="597"/>
    </location>
</feature>
<dbReference type="Proteomes" id="UP000790347">
    <property type="component" value="Unassembled WGS sequence"/>
</dbReference>
<feature type="region of interest" description="Disordered" evidence="3">
    <location>
        <begin position="1728"/>
        <end position="1757"/>
    </location>
</feature>
<dbReference type="PRINTS" id="PR00452">
    <property type="entry name" value="SH3DOMAIN"/>
</dbReference>
<feature type="region of interest" description="Disordered" evidence="3">
    <location>
        <begin position="561"/>
        <end position="714"/>
    </location>
</feature>
<feature type="compositionally biased region" description="Low complexity" evidence="3">
    <location>
        <begin position="726"/>
        <end position="745"/>
    </location>
</feature>
<feature type="compositionally biased region" description="Acidic residues" evidence="3">
    <location>
        <begin position="1661"/>
        <end position="1675"/>
    </location>
</feature>
<dbReference type="InterPro" id="IPR050384">
    <property type="entry name" value="Endophilin_SH3RF"/>
</dbReference>
<feature type="compositionally biased region" description="Polar residues" evidence="3">
    <location>
        <begin position="1067"/>
        <end position="1078"/>
    </location>
</feature>
<feature type="region of interest" description="Disordered" evidence="3">
    <location>
        <begin position="1295"/>
        <end position="1345"/>
    </location>
</feature>
<evidence type="ECO:0000259" key="4">
    <source>
        <dbReference type="PROSITE" id="PS50002"/>
    </source>
</evidence>
<feature type="region of interest" description="Disordered" evidence="3">
    <location>
        <begin position="149"/>
        <end position="180"/>
    </location>
</feature>
<reference evidence="5" key="2">
    <citation type="journal article" date="2022" name="Res Sq">
        <title>Comparative Genomics Reveals Insights into the Divergent Evolution of Astigmatic Mites and Household Pest Adaptations.</title>
        <authorList>
            <person name="Xiong Q."/>
            <person name="Wan A.T.-Y."/>
            <person name="Liu X.-Y."/>
            <person name="Fung C.S.-H."/>
            <person name="Xiao X."/>
            <person name="Malainual N."/>
            <person name="Hou J."/>
            <person name="Wang L."/>
            <person name="Wang M."/>
            <person name="Yang K."/>
            <person name="Cui Y."/>
            <person name="Leung E."/>
            <person name="Nong W."/>
            <person name="Shin S.-K."/>
            <person name="Au S."/>
            <person name="Jeong K.Y."/>
            <person name="Chew F.T."/>
            <person name="Hui J."/>
            <person name="Leung T.F."/>
            <person name="Tungtrongchitr A."/>
            <person name="Zhong N."/>
            <person name="Liu Z."/>
            <person name="Tsui S."/>
        </authorList>
    </citation>
    <scope>NUCLEOTIDE SEQUENCE</scope>
    <source>
        <strain evidence="5">Derf</strain>
        <tissue evidence="5">Whole organism</tissue>
    </source>
</reference>
<organism evidence="5 6">
    <name type="scientific">Dermatophagoides farinae</name>
    <name type="common">American house dust mite</name>
    <dbReference type="NCBI Taxonomy" id="6954"/>
    <lineage>
        <taxon>Eukaryota</taxon>
        <taxon>Metazoa</taxon>
        <taxon>Ecdysozoa</taxon>
        <taxon>Arthropoda</taxon>
        <taxon>Chelicerata</taxon>
        <taxon>Arachnida</taxon>
        <taxon>Acari</taxon>
        <taxon>Acariformes</taxon>
        <taxon>Sarcoptiformes</taxon>
        <taxon>Astigmata</taxon>
        <taxon>Psoroptidia</taxon>
        <taxon>Analgoidea</taxon>
        <taxon>Pyroglyphidae</taxon>
        <taxon>Dermatophagoidinae</taxon>
        <taxon>Dermatophagoides</taxon>
    </lineage>
</organism>
<feature type="region of interest" description="Disordered" evidence="3">
    <location>
        <begin position="1262"/>
        <end position="1281"/>
    </location>
</feature>
<dbReference type="SMART" id="SM00326">
    <property type="entry name" value="SH3"/>
    <property type="match status" value="3"/>
</dbReference>
<feature type="compositionally biased region" description="Low complexity" evidence="3">
    <location>
        <begin position="299"/>
        <end position="314"/>
    </location>
</feature>
<dbReference type="Pfam" id="PF00018">
    <property type="entry name" value="SH3_1"/>
    <property type="match status" value="2"/>
</dbReference>
<dbReference type="PROSITE" id="PS50002">
    <property type="entry name" value="SH3"/>
    <property type="match status" value="3"/>
</dbReference>
<feature type="compositionally biased region" description="Basic residues" evidence="3">
    <location>
        <begin position="1589"/>
        <end position="1601"/>
    </location>
</feature>
<dbReference type="InterPro" id="IPR001452">
    <property type="entry name" value="SH3_domain"/>
</dbReference>